<comment type="similarity">
    <text evidence="1 15 16">Belongs to the ATPase B chain family.</text>
</comment>
<keyword evidence="19" id="KW-1185">Reference proteome</keyword>
<comment type="subunit">
    <text evidence="15">F-type ATPases have 2 components, F(1) - the catalytic core - and F(0) - the membrane proton channel. F(1) has five subunits: alpha(3), beta(3), gamma(1), delta(1), epsilon(1). F(0) has three main subunits: a(1), b(2) and c(10-14). The alpha and beta chains form an alternating ring which encloses part of the gamma chain. F(1) is attached to F(0) by a central stalk formed by the gamma and epsilon chains, while a peripheral stalk is formed by the delta and b chains.</text>
</comment>
<evidence type="ECO:0000256" key="15">
    <source>
        <dbReference type="HAMAP-Rule" id="MF_01398"/>
    </source>
</evidence>
<dbReference type="InterPro" id="IPR028987">
    <property type="entry name" value="ATP_synth_B-like_membr_sf"/>
</dbReference>
<comment type="function">
    <text evidence="11 15">F(1)F(0) ATP synthase produces ATP from ADP in the presence of a proton or sodium gradient. F-type ATPases consist of two structural domains, F(1) containing the extramembraneous catalytic core and F(0) containing the membrane proton channel, linked together by a central stalk and a peripheral stalk. During catalysis, ATP synthesis in the catalytic domain of F(1) is coupled via a rotary mechanism of the central stalk subunits to proton translocation.</text>
</comment>
<evidence type="ECO:0000256" key="2">
    <source>
        <dbReference type="ARBA" id="ARBA00022448"/>
    </source>
</evidence>
<dbReference type="HAMAP" id="MF_01398">
    <property type="entry name" value="ATP_synth_b_bprime"/>
    <property type="match status" value="1"/>
</dbReference>
<dbReference type="Gene3D" id="6.10.250.1580">
    <property type="match status" value="1"/>
</dbReference>
<comment type="function">
    <text evidence="12">Component of the F(0) channel, it forms part of the peripheral stalk, linking F(1) to F(0). The b'-subunit is a diverged and duplicated form of b found in plants and photosynthetic bacteria.</text>
</comment>
<evidence type="ECO:0000256" key="16">
    <source>
        <dbReference type="RuleBase" id="RU003848"/>
    </source>
</evidence>
<evidence type="ECO:0000256" key="7">
    <source>
        <dbReference type="ARBA" id="ARBA00022989"/>
    </source>
</evidence>
<evidence type="ECO:0000313" key="19">
    <source>
        <dbReference type="Proteomes" id="UP000252387"/>
    </source>
</evidence>
<dbReference type="GO" id="GO:0045259">
    <property type="term" value="C:proton-transporting ATP synthase complex"/>
    <property type="evidence" value="ECO:0007669"/>
    <property type="project" value="UniProtKB-KW"/>
</dbReference>
<dbReference type="Pfam" id="PF00430">
    <property type="entry name" value="ATP-synt_B"/>
    <property type="match status" value="1"/>
</dbReference>
<organism evidence="18 19">
    <name type="scientific">Rhodanobacter denitrificans</name>
    <dbReference type="NCBI Taxonomy" id="666685"/>
    <lineage>
        <taxon>Bacteria</taxon>
        <taxon>Pseudomonadati</taxon>
        <taxon>Pseudomonadota</taxon>
        <taxon>Gammaproteobacteria</taxon>
        <taxon>Lysobacterales</taxon>
        <taxon>Rhodanobacteraceae</taxon>
        <taxon>Rhodanobacter</taxon>
    </lineage>
</organism>
<dbReference type="InterPro" id="IPR002146">
    <property type="entry name" value="ATP_synth_b/b'su_bac/chlpt"/>
</dbReference>
<evidence type="ECO:0000256" key="1">
    <source>
        <dbReference type="ARBA" id="ARBA00005513"/>
    </source>
</evidence>
<evidence type="ECO:0000256" key="17">
    <source>
        <dbReference type="SAM" id="Coils"/>
    </source>
</evidence>
<dbReference type="GO" id="GO:0046961">
    <property type="term" value="F:proton-transporting ATPase activity, rotational mechanism"/>
    <property type="evidence" value="ECO:0007669"/>
    <property type="project" value="TreeGrafter"/>
</dbReference>
<dbReference type="GO" id="GO:0005886">
    <property type="term" value="C:plasma membrane"/>
    <property type="evidence" value="ECO:0007669"/>
    <property type="project" value="UniProtKB-SubCell"/>
</dbReference>
<evidence type="ECO:0000256" key="4">
    <source>
        <dbReference type="ARBA" id="ARBA00022547"/>
    </source>
</evidence>
<keyword evidence="3 15" id="KW-1003">Cell membrane</keyword>
<keyword evidence="2 15" id="KW-0813">Transport</keyword>
<dbReference type="NCBIfam" id="NF004411">
    <property type="entry name" value="PRK05759.1-2"/>
    <property type="match status" value="1"/>
</dbReference>
<feature type="transmembrane region" description="Helical" evidence="15">
    <location>
        <begin position="6"/>
        <end position="26"/>
    </location>
</feature>
<dbReference type="SUPFAM" id="SSF81573">
    <property type="entry name" value="F1F0 ATP synthase subunit B, membrane domain"/>
    <property type="match status" value="1"/>
</dbReference>
<gene>
    <name evidence="15" type="primary">atpF</name>
    <name evidence="18" type="ORF">DEO45_12925</name>
</gene>
<evidence type="ECO:0000256" key="3">
    <source>
        <dbReference type="ARBA" id="ARBA00022475"/>
    </source>
</evidence>
<protein>
    <recommendedName>
        <fullName evidence="15">ATP synthase subunit b</fullName>
    </recommendedName>
    <alternativeName>
        <fullName evidence="15">ATP synthase F(0) sector subunit b</fullName>
    </alternativeName>
    <alternativeName>
        <fullName evidence="15">ATPase subunit I</fullName>
    </alternativeName>
    <alternativeName>
        <fullName evidence="15">F-type ATPase subunit b</fullName>
        <shortName evidence="15">F-ATPase subunit b</shortName>
    </alternativeName>
</protein>
<keyword evidence="7 15" id="KW-1133">Transmembrane helix</keyword>
<keyword evidence="17" id="KW-0175">Coiled coil</keyword>
<evidence type="ECO:0000256" key="13">
    <source>
        <dbReference type="ARBA" id="ARBA00026054"/>
    </source>
</evidence>
<dbReference type="PANTHER" id="PTHR33445">
    <property type="entry name" value="ATP SYNTHASE SUBUNIT B', CHLOROPLASTIC"/>
    <property type="match status" value="1"/>
</dbReference>
<keyword evidence="10 15" id="KW-0066">ATP synthesis</keyword>
<dbReference type="InterPro" id="IPR050059">
    <property type="entry name" value="ATP_synthase_B_chain"/>
</dbReference>
<keyword evidence="9 15" id="KW-0472">Membrane</keyword>
<dbReference type="OrthoDB" id="9788020at2"/>
<reference evidence="18 19" key="1">
    <citation type="submission" date="2018-05" db="EMBL/GenBank/DDBJ databases">
        <title>Draft genome sequence of Rhodanobacter denitrificans Yn1 isolated from gold copper mine.</title>
        <authorList>
            <person name="Yang N."/>
            <person name="Mazhar H.S."/>
            <person name="Rensing C."/>
        </authorList>
    </citation>
    <scope>NUCLEOTIDE SEQUENCE [LARGE SCALE GENOMIC DNA]</scope>
    <source>
        <strain evidence="18 19">Yn1</strain>
    </source>
</reference>
<dbReference type="CDD" id="cd06503">
    <property type="entry name" value="ATP-synt_Fo_b"/>
    <property type="match status" value="1"/>
</dbReference>
<name>A0A368KFA7_9GAMM</name>
<proteinExistence type="inferred from homology"/>
<comment type="caution">
    <text evidence="18">The sequence shown here is derived from an EMBL/GenBank/DDBJ whole genome shotgun (WGS) entry which is preliminary data.</text>
</comment>
<evidence type="ECO:0000256" key="11">
    <source>
        <dbReference type="ARBA" id="ARBA00025198"/>
    </source>
</evidence>
<dbReference type="RefSeq" id="WP_114344338.1">
    <property type="nucleotide sequence ID" value="NZ_QFWQ01000007.1"/>
</dbReference>
<dbReference type="PANTHER" id="PTHR33445:SF1">
    <property type="entry name" value="ATP SYNTHASE SUBUNIT B"/>
    <property type="match status" value="1"/>
</dbReference>
<accession>A0A368KFA7</accession>
<dbReference type="NCBIfam" id="TIGR01144">
    <property type="entry name" value="ATP_synt_b"/>
    <property type="match status" value="1"/>
</dbReference>
<dbReference type="AlphaFoldDB" id="A0A368KFA7"/>
<dbReference type="GO" id="GO:0012505">
    <property type="term" value="C:endomembrane system"/>
    <property type="evidence" value="ECO:0007669"/>
    <property type="project" value="UniProtKB-SubCell"/>
</dbReference>
<evidence type="ECO:0000256" key="5">
    <source>
        <dbReference type="ARBA" id="ARBA00022692"/>
    </source>
</evidence>
<evidence type="ECO:0000256" key="10">
    <source>
        <dbReference type="ARBA" id="ARBA00023310"/>
    </source>
</evidence>
<evidence type="ECO:0000256" key="8">
    <source>
        <dbReference type="ARBA" id="ARBA00023065"/>
    </source>
</evidence>
<keyword evidence="4 15" id="KW-0138">CF(0)</keyword>
<comment type="subcellular location">
    <subcellularLocation>
        <location evidence="15">Cell membrane</location>
        <topology evidence="15">Single-pass membrane protein</topology>
    </subcellularLocation>
    <subcellularLocation>
        <location evidence="14">Endomembrane system</location>
        <topology evidence="14">Single-pass membrane protein</topology>
    </subcellularLocation>
</comment>
<keyword evidence="6 15" id="KW-0375">Hydrogen ion transport</keyword>
<evidence type="ECO:0000256" key="9">
    <source>
        <dbReference type="ARBA" id="ARBA00023136"/>
    </source>
</evidence>
<keyword evidence="8 15" id="KW-0406">Ion transport</keyword>
<evidence type="ECO:0000256" key="12">
    <source>
        <dbReference type="ARBA" id="ARBA00025614"/>
    </source>
</evidence>
<comment type="subunit">
    <text evidence="13">F-type ATPases have 2 components, F(1) - the catalytic core - and F(0) - the membrane proton channel. F(1) has five subunits: alpha(3), beta(3), gamma(1), delta(1), epsilon(1). F(0) has four main subunits: a(1), b(2) and c(10-14). The alpha and beta chains form an alternating ring which encloses part of the gamma chain. F(1) is attached to F(0) by a central stalk formed by the gamma and epsilon chains, while a peripheral stalk is formed by the delta and b chains.</text>
</comment>
<dbReference type="InterPro" id="IPR005864">
    <property type="entry name" value="ATP_synth_F0_bsu_bac"/>
</dbReference>
<keyword evidence="5 15" id="KW-0812">Transmembrane</keyword>
<sequence length="156" mass="17101">MDFNATLIGEMISFAILIWFSVHFIWPHINKAIEDRQVKIAEGLNAAERAHAELKSADVKVAGEIKQARQQASEIIDKAQQQANQIIEKARAEAIAEINRLKASAQDDIASLAQRARDQLREQVGALAVQGASKIVQREVDASTHKALLDQLAAGL</sequence>
<dbReference type="GO" id="GO:0046933">
    <property type="term" value="F:proton-transporting ATP synthase activity, rotational mechanism"/>
    <property type="evidence" value="ECO:0007669"/>
    <property type="project" value="UniProtKB-UniRule"/>
</dbReference>
<evidence type="ECO:0000256" key="14">
    <source>
        <dbReference type="ARBA" id="ARBA00037847"/>
    </source>
</evidence>
<evidence type="ECO:0000313" key="18">
    <source>
        <dbReference type="EMBL" id="RCS29393.1"/>
    </source>
</evidence>
<evidence type="ECO:0000256" key="6">
    <source>
        <dbReference type="ARBA" id="ARBA00022781"/>
    </source>
</evidence>
<dbReference type="Proteomes" id="UP000252387">
    <property type="component" value="Unassembled WGS sequence"/>
</dbReference>
<feature type="coiled-coil region" evidence="17">
    <location>
        <begin position="62"/>
        <end position="122"/>
    </location>
</feature>
<dbReference type="EMBL" id="QFWQ01000007">
    <property type="protein sequence ID" value="RCS29393.1"/>
    <property type="molecule type" value="Genomic_DNA"/>
</dbReference>